<name>A0ABQ1TJ50_9FLAO</name>
<dbReference type="Pfam" id="PF14014">
    <property type="entry name" value="DUF4230"/>
    <property type="match status" value="1"/>
</dbReference>
<comment type="caution">
    <text evidence="1">The sequence shown here is derived from an EMBL/GenBank/DDBJ whole genome shotgun (WGS) entry which is preliminary data.</text>
</comment>
<gene>
    <name evidence="1" type="ORF">GCM10011518_00790</name>
</gene>
<dbReference type="EMBL" id="BMKP01000001">
    <property type="protein sequence ID" value="GGE95302.1"/>
    <property type="molecule type" value="Genomic_DNA"/>
</dbReference>
<accession>A0ABQ1TJ50</accession>
<dbReference type="InterPro" id="IPR025324">
    <property type="entry name" value="DUF4230"/>
</dbReference>
<reference evidence="2" key="1">
    <citation type="journal article" date="2019" name="Int. J. Syst. Evol. Microbiol.">
        <title>The Global Catalogue of Microorganisms (GCM) 10K type strain sequencing project: providing services to taxonomists for standard genome sequencing and annotation.</title>
        <authorList>
            <consortium name="The Broad Institute Genomics Platform"/>
            <consortium name="The Broad Institute Genome Sequencing Center for Infectious Disease"/>
            <person name="Wu L."/>
            <person name="Ma J."/>
        </authorList>
    </citation>
    <scope>NUCLEOTIDE SEQUENCE [LARGE SCALE GENOMIC DNA]</scope>
    <source>
        <strain evidence="2">CGMCC 1.16060</strain>
    </source>
</reference>
<organism evidence="1 2">
    <name type="scientific">Flavobacterium limi</name>
    <dbReference type="NCBI Taxonomy" id="2045105"/>
    <lineage>
        <taxon>Bacteria</taxon>
        <taxon>Pseudomonadati</taxon>
        <taxon>Bacteroidota</taxon>
        <taxon>Flavobacteriia</taxon>
        <taxon>Flavobacteriales</taxon>
        <taxon>Flavobacteriaceae</taxon>
        <taxon>Flavobacterium</taxon>
    </lineage>
</organism>
<keyword evidence="2" id="KW-1185">Reference proteome</keyword>
<dbReference type="RefSeq" id="WP_163393050.1">
    <property type="nucleotide sequence ID" value="NZ_BMKP01000001.1"/>
</dbReference>
<evidence type="ECO:0000313" key="1">
    <source>
        <dbReference type="EMBL" id="GGE95302.1"/>
    </source>
</evidence>
<protein>
    <recommendedName>
        <fullName evidence="3">DUF4230 domain-containing protein</fullName>
    </recommendedName>
</protein>
<evidence type="ECO:0008006" key="3">
    <source>
        <dbReference type="Google" id="ProtNLM"/>
    </source>
</evidence>
<proteinExistence type="predicted"/>
<dbReference type="Proteomes" id="UP000655016">
    <property type="component" value="Unassembled WGS sequence"/>
</dbReference>
<evidence type="ECO:0000313" key="2">
    <source>
        <dbReference type="Proteomes" id="UP000655016"/>
    </source>
</evidence>
<sequence length="206" mass="23616">MLKRILVGAGIVIALILAFKYCELKKEDDGAIEYNTNLIQQQILNVGKLVVTEGHFSEVITYKNQQKYLMNMISFEKKALIVVNANVTVAYDLHKMKYDIDEKNKTITILNIPKEEITINPDIQFYDVEQSKLNPFTGDDYNKINKSVKANLSKKIDKSTLKTNAQNRLISELSKILIMTNSMGWKLQYNGKTIESESEFNEDLKL</sequence>